<dbReference type="Proteomes" id="UP001153292">
    <property type="component" value="Chromosome 3"/>
</dbReference>
<dbReference type="EMBL" id="OU963896">
    <property type="protein sequence ID" value="CAH0404889.1"/>
    <property type="molecule type" value="Genomic_DNA"/>
</dbReference>
<keyword evidence="2" id="KW-1185">Reference proteome</keyword>
<accession>A0ABN8B646</accession>
<organism evidence="1 2">
    <name type="scientific">Chilo suppressalis</name>
    <name type="common">Asiatic rice borer moth</name>
    <dbReference type="NCBI Taxonomy" id="168631"/>
    <lineage>
        <taxon>Eukaryota</taxon>
        <taxon>Metazoa</taxon>
        <taxon>Ecdysozoa</taxon>
        <taxon>Arthropoda</taxon>
        <taxon>Hexapoda</taxon>
        <taxon>Insecta</taxon>
        <taxon>Pterygota</taxon>
        <taxon>Neoptera</taxon>
        <taxon>Endopterygota</taxon>
        <taxon>Lepidoptera</taxon>
        <taxon>Glossata</taxon>
        <taxon>Ditrysia</taxon>
        <taxon>Pyraloidea</taxon>
        <taxon>Crambidae</taxon>
        <taxon>Crambinae</taxon>
        <taxon>Chilo</taxon>
    </lineage>
</organism>
<proteinExistence type="predicted"/>
<evidence type="ECO:0000313" key="2">
    <source>
        <dbReference type="Proteomes" id="UP001153292"/>
    </source>
</evidence>
<sequence length="158" mass="18426">MSKSNEERKKNIQNEVRKQMGLLVDVVRPNSGTTNDGNTARMALSDKFRQKFSQILGIEQWLLDDLHTLCIVLSSNHAIDSNRFRDFCKNLAYKYVANYNWCPMIVTLHKVLIRGADIIKSATIPIGVLSKQDAEIRNKYWRNDREQHTRKMSRKFVK</sequence>
<name>A0ABN8B646_CHISP</name>
<reference evidence="1" key="1">
    <citation type="submission" date="2021-12" db="EMBL/GenBank/DDBJ databases">
        <authorList>
            <person name="King R."/>
        </authorList>
    </citation>
    <scope>NUCLEOTIDE SEQUENCE</scope>
</reference>
<protein>
    <submittedName>
        <fullName evidence="1">Uncharacterized protein</fullName>
    </submittedName>
</protein>
<evidence type="ECO:0000313" key="1">
    <source>
        <dbReference type="EMBL" id="CAH0404889.1"/>
    </source>
</evidence>
<gene>
    <name evidence="1" type="ORF">CHILSU_LOCUS8238</name>
</gene>